<evidence type="ECO:0000313" key="2">
    <source>
        <dbReference type="Proteomes" id="UP000187486"/>
    </source>
</evidence>
<organism evidence="1 2">
    <name type="scientific">Amycolatopsis coloradensis</name>
    <dbReference type="NCBI Taxonomy" id="76021"/>
    <lineage>
        <taxon>Bacteria</taxon>
        <taxon>Bacillati</taxon>
        <taxon>Actinomycetota</taxon>
        <taxon>Actinomycetes</taxon>
        <taxon>Pseudonocardiales</taxon>
        <taxon>Pseudonocardiaceae</taxon>
        <taxon>Amycolatopsis</taxon>
    </lineage>
</organism>
<dbReference type="RefSeq" id="WP_076167105.1">
    <property type="nucleotide sequence ID" value="NZ_JBEZVB010000027.1"/>
</dbReference>
<dbReference type="Proteomes" id="UP000187486">
    <property type="component" value="Unassembled WGS sequence"/>
</dbReference>
<dbReference type="OrthoDB" id="3633918at2"/>
<protein>
    <submittedName>
        <fullName evidence="1">Uncharacterized protein</fullName>
    </submittedName>
</protein>
<sequence>MLTYLRAYRLGELRAFEELPALAAGDDDVVFLCADLSVRELPFADAPVLFDGRSPGWARFCRDRLAFAEPDWATESAHVRSAVCTAVSGEPSATDDQFGVKVMNPCAG</sequence>
<name>A0A1R0KHA3_9PSEU</name>
<evidence type="ECO:0000313" key="1">
    <source>
        <dbReference type="EMBL" id="OLZ45022.1"/>
    </source>
</evidence>
<proteinExistence type="predicted"/>
<keyword evidence="2" id="KW-1185">Reference proteome</keyword>
<dbReference type="AlphaFoldDB" id="A0A1R0KHA3"/>
<gene>
    <name evidence="1" type="ORF">BS329_35315</name>
</gene>
<dbReference type="EMBL" id="MQUQ01000021">
    <property type="protein sequence ID" value="OLZ45022.1"/>
    <property type="molecule type" value="Genomic_DNA"/>
</dbReference>
<dbReference type="STRING" id="76021.BS329_35315"/>
<comment type="caution">
    <text evidence="1">The sequence shown here is derived from an EMBL/GenBank/DDBJ whole genome shotgun (WGS) entry which is preliminary data.</text>
</comment>
<accession>A0A1R0KHA3</accession>
<reference evidence="1 2" key="1">
    <citation type="submission" date="2016-01" db="EMBL/GenBank/DDBJ databases">
        <title>Amycolatopsis coloradensis genome sequencing and assembly.</title>
        <authorList>
            <person name="Mayilraj S."/>
        </authorList>
    </citation>
    <scope>NUCLEOTIDE SEQUENCE [LARGE SCALE GENOMIC DNA]</scope>
    <source>
        <strain evidence="1 2">DSM 44225</strain>
    </source>
</reference>